<gene>
    <name evidence="2" type="ORF">BS47DRAFT_1386032</name>
</gene>
<proteinExistence type="predicted"/>
<evidence type="ECO:0000313" key="2">
    <source>
        <dbReference type="EMBL" id="KAF9505200.1"/>
    </source>
</evidence>
<protein>
    <submittedName>
        <fullName evidence="2">Uncharacterized protein</fullName>
    </submittedName>
</protein>
<evidence type="ECO:0000313" key="3">
    <source>
        <dbReference type="Proteomes" id="UP000886523"/>
    </source>
</evidence>
<sequence length="110" mass="12011">MQVRFQKHQYDLGSPRQLGRSELCAEDEPGGTWEKVIKNIGNGPNGRRSPNDGRTGPPWTVLDCREQKQGPNKGDSGAVVSTSWGTQSGEHLVSFITVADMISPAVVHRL</sequence>
<dbReference type="Proteomes" id="UP000886523">
    <property type="component" value="Unassembled WGS sequence"/>
</dbReference>
<accession>A0A9P6AH27</accession>
<comment type="caution">
    <text evidence="2">The sequence shown here is derived from an EMBL/GenBank/DDBJ whole genome shotgun (WGS) entry which is preliminary data.</text>
</comment>
<feature type="region of interest" description="Disordered" evidence="1">
    <location>
        <begin position="38"/>
        <end position="82"/>
    </location>
</feature>
<evidence type="ECO:0000256" key="1">
    <source>
        <dbReference type="SAM" id="MobiDB-lite"/>
    </source>
</evidence>
<dbReference type="EMBL" id="MU129167">
    <property type="protein sequence ID" value="KAF9505200.1"/>
    <property type="molecule type" value="Genomic_DNA"/>
</dbReference>
<reference evidence="2" key="1">
    <citation type="journal article" date="2020" name="Nat. Commun.">
        <title>Large-scale genome sequencing of mycorrhizal fungi provides insights into the early evolution of symbiotic traits.</title>
        <authorList>
            <person name="Miyauchi S."/>
            <person name="Kiss E."/>
            <person name="Kuo A."/>
            <person name="Drula E."/>
            <person name="Kohler A."/>
            <person name="Sanchez-Garcia M."/>
            <person name="Morin E."/>
            <person name="Andreopoulos B."/>
            <person name="Barry K.W."/>
            <person name="Bonito G."/>
            <person name="Buee M."/>
            <person name="Carver A."/>
            <person name="Chen C."/>
            <person name="Cichocki N."/>
            <person name="Clum A."/>
            <person name="Culley D."/>
            <person name="Crous P.W."/>
            <person name="Fauchery L."/>
            <person name="Girlanda M."/>
            <person name="Hayes R.D."/>
            <person name="Keri Z."/>
            <person name="LaButti K."/>
            <person name="Lipzen A."/>
            <person name="Lombard V."/>
            <person name="Magnuson J."/>
            <person name="Maillard F."/>
            <person name="Murat C."/>
            <person name="Nolan M."/>
            <person name="Ohm R.A."/>
            <person name="Pangilinan J."/>
            <person name="Pereira M.F."/>
            <person name="Perotto S."/>
            <person name="Peter M."/>
            <person name="Pfister S."/>
            <person name="Riley R."/>
            <person name="Sitrit Y."/>
            <person name="Stielow J.B."/>
            <person name="Szollosi G."/>
            <person name="Zifcakova L."/>
            <person name="Stursova M."/>
            <person name="Spatafora J.W."/>
            <person name="Tedersoo L."/>
            <person name="Vaario L.M."/>
            <person name="Yamada A."/>
            <person name="Yan M."/>
            <person name="Wang P."/>
            <person name="Xu J."/>
            <person name="Bruns T."/>
            <person name="Baldrian P."/>
            <person name="Vilgalys R."/>
            <person name="Dunand C."/>
            <person name="Henrissat B."/>
            <person name="Grigoriev I.V."/>
            <person name="Hibbett D."/>
            <person name="Nagy L.G."/>
            <person name="Martin F.M."/>
        </authorList>
    </citation>
    <scope>NUCLEOTIDE SEQUENCE</scope>
    <source>
        <strain evidence="2">UP504</strain>
    </source>
</reference>
<organism evidence="2 3">
    <name type="scientific">Hydnum rufescens UP504</name>
    <dbReference type="NCBI Taxonomy" id="1448309"/>
    <lineage>
        <taxon>Eukaryota</taxon>
        <taxon>Fungi</taxon>
        <taxon>Dikarya</taxon>
        <taxon>Basidiomycota</taxon>
        <taxon>Agaricomycotina</taxon>
        <taxon>Agaricomycetes</taxon>
        <taxon>Cantharellales</taxon>
        <taxon>Hydnaceae</taxon>
        <taxon>Hydnum</taxon>
    </lineage>
</organism>
<dbReference type="AlphaFoldDB" id="A0A9P6AH27"/>
<keyword evidence="3" id="KW-1185">Reference proteome</keyword>
<name>A0A9P6AH27_9AGAM</name>